<comment type="caution">
    <text evidence="1">The sequence shown here is derived from an EMBL/GenBank/DDBJ whole genome shotgun (WGS) entry which is preliminary data.</text>
</comment>
<dbReference type="SUPFAM" id="SSF117991">
    <property type="entry name" value="YbeD/HP0495-like"/>
    <property type="match status" value="1"/>
</dbReference>
<gene>
    <name evidence="1" type="ORF">HHL17_14120</name>
</gene>
<sequence length="102" mass="11511">MAIEVNRDANLSGDPYENFRALLQQSLVYPTTYTFKFIVKAAEEEKIAELESVFAGASAMITAINSSNGKYRSFTIKTQVQDEEEVINYYKEVSKIDAVIML</sequence>
<dbReference type="EMBL" id="JABBGC010000001">
    <property type="protein sequence ID" value="NML38339.1"/>
    <property type="molecule type" value="Genomic_DNA"/>
</dbReference>
<organism evidence="1 2">
    <name type="scientific">Chitinophaga fulva</name>
    <dbReference type="NCBI Taxonomy" id="2728842"/>
    <lineage>
        <taxon>Bacteria</taxon>
        <taxon>Pseudomonadati</taxon>
        <taxon>Bacteroidota</taxon>
        <taxon>Chitinophagia</taxon>
        <taxon>Chitinophagales</taxon>
        <taxon>Chitinophagaceae</taxon>
        <taxon>Chitinophaga</taxon>
    </lineage>
</organism>
<name>A0A848GLT3_9BACT</name>
<dbReference type="InterPro" id="IPR007454">
    <property type="entry name" value="UPF0250_YbeD-like"/>
</dbReference>
<dbReference type="RefSeq" id="WP_169225339.1">
    <property type="nucleotide sequence ID" value="NZ_JABBGC010000001.1"/>
</dbReference>
<evidence type="ECO:0000313" key="1">
    <source>
        <dbReference type="EMBL" id="NML38339.1"/>
    </source>
</evidence>
<dbReference type="Proteomes" id="UP000583266">
    <property type="component" value="Unassembled WGS sequence"/>
</dbReference>
<dbReference type="Pfam" id="PF04359">
    <property type="entry name" value="DUF493"/>
    <property type="match status" value="1"/>
</dbReference>
<accession>A0A848GLT3</accession>
<evidence type="ECO:0000313" key="2">
    <source>
        <dbReference type="Proteomes" id="UP000583266"/>
    </source>
</evidence>
<dbReference type="Gene3D" id="3.30.70.260">
    <property type="match status" value="1"/>
</dbReference>
<proteinExistence type="predicted"/>
<keyword evidence="2" id="KW-1185">Reference proteome</keyword>
<dbReference type="AlphaFoldDB" id="A0A848GLT3"/>
<protein>
    <submittedName>
        <fullName evidence="1">DUF493 domain-containing protein</fullName>
    </submittedName>
</protein>
<reference evidence="1 2" key="1">
    <citation type="submission" date="2020-04" db="EMBL/GenBank/DDBJ databases">
        <title>Chitinophaga sp. G-6-1-13 sp. nov., isolated from soil.</title>
        <authorList>
            <person name="Dahal R.H."/>
            <person name="Chaudhary D.K."/>
        </authorList>
    </citation>
    <scope>NUCLEOTIDE SEQUENCE [LARGE SCALE GENOMIC DNA]</scope>
    <source>
        <strain evidence="1 2">G-6-1-13</strain>
    </source>
</reference>
<dbReference type="InterPro" id="IPR027471">
    <property type="entry name" value="YbeD-like_sf"/>
</dbReference>